<keyword evidence="2" id="KW-1185">Reference proteome</keyword>
<dbReference type="AlphaFoldDB" id="A0AAV3Y9X3"/>
<comment type="caution">
    <text evidence="1">The sequence shown here is derived from an EMBL/GenBank/DDBJ whole genome shotgun (WGS) entry which is preliminary data.</text>
</comment>
<dbReference type="Proteomes" id="UP000735302">
    <property type="component" value="Unassembled WGS sequence"/>
</dbReference>
<dbReference type="EMBL" id="BLXT01000641">
    <property type="protein sequence ID" value="GFN79241.1"/>
    <property type="molecule type" value="Genomic_DNA"/>
</dbReference>
<name>A0AAV3Y9X3_9GAST</name>
<protein>
    <recommendedName>
        <fullName evidence="3">60S ribosomal protein L6</fullName>
    </recommendedName>
</protein>
<proteinExistence type="predicted"/>
<sequence length="131" mass="14460">MQNSEVTAAEVSVLKGCKTFVTKSVTCVPKGCKLFITGKGIGILKRLKAKLPYSQVIPNQKLQQQLRKTKCMKKTKKTDEMVLAKEKTLGSGGLLAGRPTLANWQDIQERGRKETRIYICFTLTVAAVCQA</sequence>
<organism evidence="1 2">
    <name type="scientific">Plakobranchus ocellatus</name>
    <dbReference type="NCBI Taxonomy" id="259542"/>
    <lineage>
        <taxon>Eukaryota</taxon>
        <taxon>Metazoa</taxon>
        <taxon>Spiralia</taxon>
        <taxon>Lophotrochozoa</taxon>
        <taxon>Mollusca</taxon>
        <taxon>Gastropoda</taxon>
        <taxon>Heterobranchia</taxon>
        <taxon>Euthyneura</taxon>
        <taxon>Panpulmonata</taxon>
        <taxon>Sacoglossa</taxon>
        <taxon>Placobranchoidea</taxon>
        <taxon>Plakobranchidae</taxon>
        <taxon>Plakobranchus</taxon>
    </lineage>
</organism>
<reference evidence="1 2" key="1">
    <citation type="journal article" date="2021" name="Elife">
        <title>Chloroplast acquisition without the gene transfer in kleptoplastic sea slugs, Plakobranchus ocellatus.</title>
        <authorList>
            <person name="Maeda T."/>
            <person name="Takahashi S."/>
            <person name="Yoshida T."/>
            <person name="Shimamura S."/>
            <person name="Takaki Y."/>
            <person name="Nagai Y."/>
            <person name="Toyoda A."/>
            <person name="Suzuki Y."/>
            <person name="Arimoto A."/>
            <person name="Ishii H."/>
            <person name="Satoh N."/>
            <person name="Nishiyama T."/>
            <person name="Hasebe M."/>
            <person name="Maruyama T."/>
            <person name="Minagawa J."/>
            <person name="Obokata J."/>
            <person name="Shigenobu S."/>
        </authorList>
    </citation>
    <scope>NUCLEOTIDE SEQUENCE [LARGE SCALE GENOMIC DNA]</scope>
</reference>
<evidence type="ECO:0008006" key="3">
    <source>
        <dbReference type="Google" id="ProtNLM"/>
    </source>
</evidence>
<accession>A0AAV3Y9X3</accession>
<gene>
    <name evidence="1" type="ORF">PoB_000574700</name>
</gene>
<evidence type="ECO:0000313" key="1">
    <source>
        <dbReference type="EMBL" id="GFN79241.1"/>
    </source>
</evidence>
<evidence type="ECO:0000313" key="2">
    <source>
        <dbReference type="Proteomes" id="UP000735302"/>
    </source>
</evidence>